<evidence type="ECO:0000313" key="2">
    <source>
        <dbReference type="EMBL" id="GBN38915.1"/>
    </source>
</evidence>
<comment type="caution">
    <text evidence="2">The sequence shown here is derived from an EMBL/GenBank/DDBJ whole genome shotgun (WGS) entry which is preliminary data.</text>
</comment>
<feature type="non-terminal residue" evidence="2">
    <location>
        <position position="1"/>
    </location>
</feature>
<feature type="compositionally biased region" description="Polar residues" evidence="1">
    <location>
        <begin position="26"/>
        <end position="36"/>
    </location>
</feature>
<gene>
    <name evidence="2" type="ORF">AVEN_269356_1</name>
</gene>
<feature type="compositionally biased region" description="Basic and acidic residues" evidence="1">
    <location>
        <begin position="37"/>
        <end position="51"/>
    </location>
</feature>
<evidence type="ECO:0000313" key="3">
    <source>
        <dbReference type="Proteomes" id="UP000499080"/>
    </source>
</evidence>
<sequence>SYSFLIWAGQRPSEMLCSSETLQLLQETSEVGPSNKHQNENDQNKEQSSKK</sequence>
<name>A0A4Y2NHG5_ARAVE</name>
<dbReference type="AlphaFoldDB" id="A0A4Y2NHG5"/>
<evidence type="ECO:0000256" key="1">
    <source>
        <dbReference type="SAM" id="MobiDB-lite"/>
    </source>
</evidence>
<proteinExistence type="predicted"/>
<dbReference type="EMBL" id="BGPR01287712">
    <property type="protein sequence ID" value="GBN38915.1"/>
    <property type="molecule type" value="Genomic_DNA"/>
</dbReference>
<dbReference type="Proteomes" id="UP000499080">
    <property type="component" value="Unassembled WGS sequence"/>
</dbReference>
<protein>
    <submittedName>
        <fullName evidence="2">Uncharacterized protein</fullName>
    </submittedName>
</protein>
<accession>A0A4Y2NHG5</accession>
<organism evidence="2 3">
    <name type="scientific">Araneus ventricosus</name>
    <name type="common">Orbweaver spider</name>
    <name type="synonym">Epeira ventricosa</name>
    <dbReference type="NCBI Taxonomy" id="182803"/>
    <lineage>
        <taxon>Eukaryota</taxon>
        <taxon>Metazoa</taxon>
        <taxon>Ecdysozoa</taxon>
        <taxon>Arthropoda</taxon>
        <taxon>Chelicerata</taxon>
        <taxon>Arachnida</taxon>
        <taxon>Araneae</taxon>
        <taxon>Araneomorphae</taxon>
        <taxon>Entelegynae</taxon>
        <taxon>Araneoidea</taxon>
        <taxon>Araneidae</taxon>
        <taxon>Araneus</taxon>
    </lineage>
</organism>
<reference evidence="2 3" key="1">
    <citation type="journal article" date="2019" name="Sci. Rep.">
        <title>Orb-weaving spider Araneus ventricosus genome elucidates the spidroin gene catalogue.</title>
        <authorList>
            <person name="Kono N."/>
            <person name="Nakamura H."/>
            <person name="Ohtoshi R."/>
            <person name="Moran D.A.P."/>
            <person name="Shinohara A."/>
            <person name="Yoshida Y."/>
            <person name="Fujiwara M."/>
            <person name="Mori M."/>
            <person name="Tomita M."/>
            <person name="Arakawa K."/>
        </authorList>
    </citation>
    <scope>NUCLEOTIDE SEQUENCE [LARGE SCALE GENOMIC DNA]</scope>
</reference>
<keyword evidence="3" id="KW-1185">Reference proteome</keyword>
<feature type="region of interest" description="Disordered" evidence="1">
    <location>
        <begin position="26"/>
        <end position="51"/>
    </location>
</feature>